<comment type="similarity">
    <text evidence="1">Belongs to the ABC transporter superfamily.</text>
</comment>
<dbReference type="Pfam" id="PF00005">
    <property type="entry name" value="ABC_tran"/>
    <property type="match status" value="1"/>
</dbReference>
<reference evidence="6" key="1">
    <citation type="submission" date="2021-02" db="EMBL/GenBank/DDBJ databases">
        <title>Genome-Resolved Metagenomics of a Microbial Community Performing Photosynthetic Biological Nutrient Removal.</title>
        <authorList>
            <person name="Mcdaniel E.A."/>
        </authorList>
    </citation>
    <scope>NUCLEOTIDE SEQUENCE</scope>
    <source>
        <strain evidence="6">UWPOB_OBS1</strain>
    </source>
</reference>
<feature type="domain" description="ABC transporter" evidence="5">
    <location>
        <begin position="30"/>
        <end position="261"/>
    </location>
</feature>
<name>A0A8J7P8N2_9BACT</name>
<dbReference type="InterPro" id="IPR003593">
    <property type="entry name" value="AAA+_ATPase"/>
</dbReference>
<evidence type="ECO:0000313" key="7">
    <source>
        <dbReference type="Proteomes" id="UP000664277"/>
    </source>
</evidence>
<dbReference type="PANTHER" id="PTHR43335:SF11">
    <property type="entry name" value="ABC TRANSPORTER RELATED"/>
    <property type="match status" value="1"/>
</dbReference>
<dbReference type="Proteomes" id="UP000664277">
    <property type="component" value="Unassembled WGS sequence"/>
</dbReference>
<dbReference type="GO" id="GO:0005524">
    <property type="term" value="F:ATP binding"/>
    <property type="evidence" value="ECO:0007669"/>
    <property type="project" value="UniProtKB-KW"/>
</dbReference>
<evidence type="ECO:0000256" key="1">
    <source>
        <dbReference type="ARBA" id="ARBA00005417"/>
    </source>
</evidence>
<dbReference type="EMBL" id="JAFLCK010000001">
    <property type="protein sequence ID" value="MBN8658927.1"/>
    <property type="molecule type" value="Genomic_DNA"/>
</dbReference>
<sequence length="343" mass="37808">MVEAEQTAEQTAEQSKELSTEVFDVAASGINVVNLVKSYKGGKVRALDGVSLSIKPGEALGLVGPNGAGKTTLIGCMMGFLRYQSGEITIDGLAPDDLVTRAMVGYLPERLTFDRWMTGRDFLHFHHELCGRPEKLRLHECEELLRKVELDPAAWSMAVKKYSRGMLQRLGFAQALVNKPRYLLLDEPASGMDPHGVLVVQSLLRGLRQDGLTFLLNSHQLDQIERSCDRVIFIQKGKVVREENLRTREESVPRTMCISWLGYSDEVLVDSALVSKIATELGATLEQFSQTEANASITVGSEAECARLIKTMVEAGIPVTRVVPELSRLQKAFVDEMSKGGAK</sequence>
<proteinExistence type="inferred from homology"/>
<dbReference type="InterPro" id="IPR003439">
    <property type="entry name" value="ABC_transporter-like_ATP-bd"/>
</dbReference>
<organism evidence="6 7">
    <name type="scientific">Candidatus Obscuribacter phosphatis</name>
    <dbReference type="NCBI Taxonomy" id="1906157"/>
    <lineage>
        <taxon>Bacteria</taxon>
        <taxon>Bacillati</taxon>
        <taxon>Candidatus Melainabacteria</taxon>
        <taxon>Candidatus Obscuribacterales</taxon>
        <taxon>Candidatus Obscuribacteraceae</taxon>
        <taxon>Candidatus Obscuribacter</taxon>
    </lineage>
</organism>
<keyword evidence="2" id="KW-0813">Transport</keyword>
<keyword evidence="4 6" id="KW-0067">ATP-binding</keyword>
<comment type="caution">
    <text evidence="6">The sequence shown here is derived from an EMBL/GenBank/DDBJ whole genome shotgun (WGS) entry which is preliminary data.</text>
</comment>
<dbReference type="CDD" id="cd03230">
    <property type="entry name" value="ABC_DR_subfamily_A"/>
    <property type="match status" value="1"/>
</dbReference>
<gene>
    <name evidence="6" type="ORF">J0M35_01080</name>
</gene>
<dbReference type="GO" id="GO:0016887">
    <property type="term" value="F:ATP hydrolysis activity"/>
    <property type="evidence" value="ECO:0007669"/>
    <property type="project" value="InterPro"/>
</dbReference>
<keyword evidence="3" id="KW-0547">Nucleotide-binding</keyword>
<evidence type="ECO:0000256" key="3">
    <source>
        <dbReference type="ARBA" id="ARBA00022741"/>
    </source>
</evidence>
<dbReference type="Gene3D" id="3.40.50.300">
    <property type="entry name" value="P-loop containing nucleotide triphosphate hydrolases"/>
    <property type="match status" value="1"/>
</dbReference>
<evidence type="ECO:0000313" key="6">
    <source>
        <dbReference type="EMBL" id="MBN8658927.1"/>
    </source>
</evidence>
<dbReference type="AlphaFoldDB" id="A0A8J7P8N2"/>
<evidence type="ECO:0000259" key="5">
    <source>
        <dbReference type="PROSITE" id="PS50893"/>
    </source>
</evidence>
<dbReference type="SMART" id="SM00382">
    <property type="entry name" value="AAA"/>
    <property type="match status" value="1"/>
</dbReference>
<evidence type="ECO:0000256" key="4">
    <source>
        <dbReference type="ARBA" id="ARBA00022840"/>
    </source>
</evidence>
<dbReference type="PROSITE" id="PS50893">
    <property type="entry name" value="ABC_TRANSPORTER_2"/>
    <property type="match status" value="1"/>
</dbReference>
<dbReference type="SUPFAM" id="SSF52540">
    <property type="entry name" value="P-loop containing nucleoside triphosphate hydrolases"/>
    <property type="match status" value="1"/>
</dbReference>
<accession>A0A8J7P8N2</accession>
<evidence type="ECO:0000256" key="2">
    <source>
        <dbReference type="ARBA" id="ARBA00022448"/>
    </source>
</evidence>
<protein>
    <submittedName>
        <fullName evidence="6">ABC transporter ATP-binding protein</fullName>
    </submittedName>
</protein>
<dbReference type="PANTHER" id="PTHR43335">
    <property type="entry name" value="ABC TRANSPORTER, ATP-BINDING PROTEIN"/>
    <property type="match status" value="1"/>
</dbReference>
<dbReference type="InterPro" id="IPR027417">
    <property type="entry name" value="P-loop_NTPase"/>
</dbReference>